<reference evidence="9" key="1">
    <citation type="submission" date="2016-11" db="EMBL/GenBank/DDBJ databases">
        <authorList>
            <person name="Varghese N."/>
            <person name="Submissions S."/>
        </authorList>
    </citation>
    <scope>NUCLEOTIDE SEQUENCE [LARGE SCALE GENOMIC DNA]</scope>
    <source>
        <strain evidence="9">DSM 19858</strain>
    </source>
</reference>
<sequence length="638" mass="66270">MHNKYLRGILFLIFAAQISYAQEPFQCDGSAYLVSSPSGTDPSILSIVEATDPSTVLATISPSIPDRYNAIGYNFLDNLIYGIVSGDAAVNDPGDIVQIDALGNVVNMGVPTPVAGQSDGLPSWTSDPSVNANGGYVNMASGVVGSANLFYCLASTDDSKAYLVAVDLVAMTYTTKELSLGVASLVADLAFSSYDGMLYGTVRGQEKIVKINPGTGHQSYVSLPAGSPTLLYSAGGAWNDSQGRVYFYYNSTAETENRLFRYDPSINELVDLVGATAYSTFDATACYPTSFEKEVDVPTEGVHAGDIVDVEFTIYNNFPSTQIFDFEDTLISSNLSWVANSVTPTSPGGGTVNITGQTLNINGISIPPIASTSGVPFSFTVSFKISENASPIECFTNQASISNGSTTVTSDDPNTLDLGDPTEFCLTPCTTCKAGDDSATTLVDAPVLIDVLDNDGNMGDLDVSSVTITSAPSNGTLTIDSVTGEIEYTPNAGYSGTDEFTYSVCTTDTPVYCDTATVSIDVLADTDGDGISDDQETLDGTNPLDDCDSVGGTPLATSDCDGDGISNGDEATLGTDPNNPDTDGDGIPDGQEVSDGTNPLDDCDSTGGTPLATSDCDGDGISNGDEATLGTDPNDPDT</sequence>
<dbReference type="Pfam" id="PF18884">
    <property type="entry name" value="TSP3_bac"/>
    <property type="match status" value="4"/>
</dbReference>
<dbReference type="InterPro" id="IPR054215">
    <property type="entry name" value="DUF6923"/>
</dbReference>
<comment type="subcellular location">
    <subcellularLocation>
        <location evidence="1">Secreted</location>
    </subcellularLocation>
</comment>
<dbReference type="STRING" id="192903.SAMN04488513_103355"/>
<feature type="domain" description="DUF6923" evidence="7">
    <location>
        <begin position="48"/>
        <end position="254"/>
    </location>
</feature>
<dbReference type="Gene3D" id="2.60.40.3440">
    <property type="match status" value="1"/>
</dbReference>
<evidence type="ECO:0000256" key="1">
    <source>
        <dbReference type="ARBA" id="ARBA00004613"/>
    </source>
</evidence>
<keyword evidence="2" id="KW-0964">Secreted</keyword>
<evidence type="ECO:0000259" key="7">
    <source>
        <dbReference type="Pfam" id="PF21959"/>
    </source>
</evidence>
<evidence type="ECO:0000313" key="8">
    <source>
        <dbReference type="EMBL" id="SHJ30240.1"/>
    </source>
</evidence>
<keyword evidence="3 6" id="KW-0732">Signal</keyword>
<evidence type="ECO:0000313" key="9">
    <source>
        <dbReference type="Proteomes" id="UP000184543"/>
    </source>
</evidence>
<dbReference type="RefSeq" id="WP_170863161.1">
    <property type="nucleotide sequence ID" value="NZ_FQYU01000003.1"/>
</dbReference>
<dbReference type="Proteomes" id="UP000184543">
    <property type="component" value="Unassembled WGS sequence"/>
</dbReference>
<dbReference type="InterPro" id="IPR059100">
    <property type="entry name" value="TSP3_bac"/>
</dbReference>
<dbReference type="AlphaFoldDB" id="A0A1M6I722"/>
<evidence type="ECO:0000256" key="3">
    <source>
        <dbReference type="ARBA" id="ARBA00022729"/>
    </source>
</evidence>
<evidence type="ECO:0000256" key="5">
    <source>
        <dbReference type="SAM" id="MobiDB-lite"/>
    </source>
</evidence>
<feature type="chain" id="PRO_5012951831" description="DUF6923 domain-containing protein" evidence="6">
    <location>
        <begin position="22"/>
        <end position="638"/>
    </location>
</feature>
<dbReference type="Pfam" id="PF21959">
    <property type="entry name" value="DUF6923"/>
    <property type="match status" value="1"/>
</dbReference>
<keyword evidence="4" id="KW-0106">Calcium</keyword>
<feature type="non-terminal residue" evidence="8">
    <location>
        <position position="638"/>
    </location>
</feature>
<evidence type="ECO:0000256" key="4">
    <source>
        <dbReference type="ARBA" id="ARBA00022837"/>
    </source>
</evidence>
<keyword evidence="9" id="KW-1185">Reference proteome</keyword>
<dbReference type="Pfam" id="PF17963">
    <property type="entry name" value="Big_9"/>
    <property type="match status" value="1"/>
</dbReference>
<organism evidence="8 9">
    <name type="scientific">Pseudozobellia thermophila</name>
    <dbReference type="NCBI Taxonomy" id="192903"/>
    <lineage>
        <taxon>Bacteria</taxon>
        <taxon>Pseudomonadati</taxon>
        <taxon>Bacteroidota</taxon>
        <taxon>Flavobacteriia</taxon>
        <taxon>Flavobacteriales</taxon>
        <taxon>Flavobacteriaceae</taxon>
        <taxon>Pseudozobellia</taxon>
    </lineage>
</organism>
<protein>
    <recommendedName>
        <fullName evidence="7">DUF6923 domain-containing protein</fullName>
    </recommendedName>
</protein>
<name>A0A1M6I722_9FLAO</name>
<dbReference type="EMBL" id="FQYU01000003">
    <property type="protein sequence ID" value="SHJ30240.1"/>
    <property type="molecule type" value="Genomic_DNA"/>
</dbReference>
<feature type="signal peptide" evidence="6">
    <location>
        <begin position="1"/>
        <end position="21"/>
    </location>
</feature>
<evidence type="ECO:0000256" key="2">
    <source>
        <dbReference type="ARBA" id="ARBA00022525"/>
    </source>
</evidence>
<evidence type="ECO:0000256" key="6">
    <source>
        <dbReference type="SAM" id="SignalP"/>
    </source>
</evidence>
<proteinExistence type="predicted"/>
<feature type="compositionally biased region" description="Acidic residues" evidence="5">
    <location>
        <begin position="527"/>
        <end position="537"/>
    </location>
</feature>
<feature type="region of interest" description="Disordered" evidence="5">
    <location>
        <begin position="527"/>
        <end position="638"/>
    </location>
</feature>
<dbReference type="SUPFAM" id="SSF63829">
    <property type="entry name" value="Calcium-dependent phosphotriesterase"/>
    <property type="match status" value="1"/>
</dbReference>
<gene>
    <name evidence="8" type="ORF">SAMN04488513_103355</name>
</gene>
<accession>A0A1M6I722</accession>